<feature type="compositionally biased region" description="Low complexity" evidence="2">
    <location>
        <begin position="185"/>
        <end position="198"/>
    </location>
</feature>
<organism evidence="4 5">
    <name type="scientific">Nocardia arthritidis</name>
    <dbReference type="NCBI Taxonomy" id="228602"/>
    <lineage>
        <taxon>Bacteria</taxon>
        <taxon>Bacillati</taxon>
        <taxon>Actinomycetota</taxon>
        <taxon>Actinomycetes</taxon>
        <taxon>Mycobacteriales</taxon>
        <taxon>Nocardiaceae</taxon>
        <taxon>Nocardia</taxon>
    </lineage>
</organism>
<feature type="region of interest" description="Disordered" evidence="2">
    <location>
        <begin position="177"/>
        <end position="198"/>
    </location>
</feature>
<dbReference type="InterPro" id="IPR038332">
    <property type="entry name" value="PPE_sf"/>
</dbReference>
<evidence type="ECO:0000313" key="5">
    <source>
        <dbReference type="Proteomes" id="UP000503540"/>
    </source>
</evidence>
<dbReference type="SUPFAM" id="SSF140459">
    <property type="entry name" value="PE/PPE dimer-like"/>
    <property type="match status" value="1"/>
</dbReference>
<dbReference type="Gene3D" id="1.20.1260.20">
    <property type="entry name" value="PPE superfamily"/>
    <property type="match status" value="1"/>
</dbReference>
<dbReference type="InterPro" id="IPR000030">
    <property type="entry name" value="PPE_dom"/>
</dbReference>
<dbReference type="RefSeq" id="WP_167471364.1">
    <property type="nucleotide sequence ID" value="NZ_CP046172.1"/>
</dbReference>
<feature type="region of interest" description="Disordered" evidence="2">
    <location>
        <begin position="336"/>
        <end position="371"/>
    </location>
</feature>
<proteinExistence type="inferred from homology"/>
<dbReference type="KEGG" id="nah:F5544_00570"/>
<comment type="similarity">
    <text evidence="1">Belongs to the mycobacterial PPE family.</text>
</comment>
<gene>
    <name evidence="4" type="ORF">F5544_00570</name>
</gene>
<dbReference type="AlphaFoldDB" id="A0A6G9Y4M0"/>
<feature type="domain" description="PPE" evidence="3">
    <location>
        <begin position="10"/>
        <end position="168"/>
    </location>
</feature>
<evidence type="ECO:0000259" key="3">
    <source>
        <dbReference type="Pfam" id="PF00823"/>
    </source>
</evidence>
<sequence length="395" mass="38193">MTAGITGVFWLPRLAEGNALALESGAHAVPIYAASTAWGALTGAWVDATATVARVIAEVGVGLEGINGLSVLSKLAGFTGWAEQQGVMAAGMAAKAAANATAYTIASIAMPNPVEIAAADTARVAAYSTGGVLNGSAEAAEAAKAALDLRAALTMETYEAATSAMVATPSQFINPPAIAHGAGTADPNQAAQQTAQQAQADPVQTAIAAATALANNPAVASVATQAANVVGSIATTGVSGVGTAATSALSAVTSISAPSVTAAAPMTFIGGGVAAGAAAAATSTGTRSASVGVGTFKTVSLSSGSLKLPEGWGNGISGSGAPTTEPVAKVETGVPVRPASATAPGTSPLLGRQAQDEDDESLHNTPDYLRSADNFADGRLAADGVIGAEPAGTAK</sequence>
<name>A0A6G9Y4M0_9NOCA</name>
<dbReference type="Proteomes" id="UP000503540">
    <property type="component" value="Chromosome"/>
</dbReference>
<reference evidence="4 5" key="1">
    <citation type="journal article" date="2019" name="ACS Chem. Biol.">
        <title>Identification and Mobilization of a Cryptic Antibiotic Biosynthesis Gene Locus from a Human-Pathogenic Nocardia Isolate.</title>
        <authorList>
            <person name="Herisse M."/>
            <person name="Ishida K."/>
            <person name="Porter J.L."/>
            <person name="Howden B."/>
            <person name="Hertweck C."/>
            <person name="Stinear T.P."/>
            <person name="Pidot S.J."/>
        </authorList>
    </citation>
    <scope>NUCLEOTIDE SEQUENCE [LARGE SCALE GENOMIC DNA]</scope>
    <source>
        <strain evidence="4 5">AUSMDU00012717</strain>
    </source>
</reference>
<keyword evidence="5" id="KW-1185">Reference proteome</keyword>
<evidence type="ECO:0000256" key="2">
    <source>
        <dbReference type="SAM" id="MobiDB-lite"/>
    </source>
</evidence>
<evidence type="ECO:0000313" key="4">
    <source>
        <dbReference type="EMBL" id="QIS08047.1"/>
    </source>
</evidence>
<dbReference type="Pfam" id="PF00823">
    <property type="entry name" value="PPE"/>
    <property type="match status" value="1"/>
</dbReference>
<accession>A0A6G9Y4M0</accession>
<evidence type="ECO:0000256" key="1">
    <source>
        <dbReference type="ARBA" id="ARBA00010652"/>
    </source>
</evidence>
<dbReference type="EMBL" id="CP046172">
    <property type="protein sequence ID" value="QIS08047.1"/>
    <property type="molecule type" value="Genomic_DNA"/>
</dbReference>
<protein>
    <submittedName>
        <fullName evidence="4">PPE domain-containing protein</fullName>
    </submittedName>
</protein>